<dbReference type="EMBL" id="GBXM01059752">
    <property type="protein sequence ID" value="JAH48825.1"/>
    <property type="molecule type" value="Transcribed_RNA"/>
</dbReference>
<sequence>MLCRHSGG</sequence>
<organism evidence="1">
    <name type="scientific">Anguilla anguilla</name>
    <name type="common">European freshwater eel</name>
    <name type="synonym">Muraena anguilla</name>
    <dbReference type="NCBI Taxonomy" id="7936"/>
    <lineage>
        <taxon>Eukaryota</taxon>
        <taxon>Metazoa</taxon>
        <taxon>Chordata</taxon>
        <taxon>Craniata</taxon>
        <taxon>Vertebrata</taxon>
        <taxon>Euteleostomi</taxon>
        <taxon>Actinopterygii</taxon>
        <taxon>Neopterygii</taxon>
        <taxon>Teleostei</taxon>
        <taxon>Anguilliformes</taxon>
        <taxon>Anguillidae</taxon>
        <taxon>Anguilla</taxon>
    </lineage>
</organism>
<name>A0A0E9T7K0_ANGAN</name>
<accession>A0A0E9T7K0</accession>
<protein>
    <submittedName>
        <fullName evidence="1">Uncharacterized protein</fullName>
    </submittedName>
</protein>
<reference evidence="1" key="2">
    <citation type="journal article" date="2015" name="Fish Shellfish Immunol.">
        <title>Early steps in the European eel (Anguilla anguilla)-Vibrio vulnificus interaction in the gills: Role of the RtxA13 toxin.</title>
        <authorList>
            <person name="Callol A."/>
            <person name="Pajuelo D."/>
            <person name="Ebbesson L."/>
            <person name="Teles M."/>
            <person name="MacKenzie S."/>
            <person name="Amaro C."/>
        </authorList>
    </citation>
    <scope>NUCLEOTIDE SEQUENCE</scope>
</reference>
<evidence type="ECO:0000313" key="1">
    <source>
        <dbReference type="EMBL" id="JAH48825.1"/>
    </source>
</evidence>
<reference evidence="1" key="1">
    <citation type="submission" date="2014-11" db="EMBL/GenBank/DDBJ databases">
        <authorList>
            <person name="Amaro Gonzalez C."/>
        </authorList>
    </citation>
    <scope>NUCLEOTIDE SEQUENCE</scope>
</reference>
<proteinExistence type="predicted"/>